<organism evidence="1 2">
    <name type="scientific">Salix udensis</name>
    <dbReference type="NCBI Taxonomy" id="889485"/>
    <lineage>
        <taxon>Eukaryota</taxon>
        <taxon>Viridiplantae</taxon>
        <taxon>Streptophyta</taxon>
        <taxon>Embryophyta</taxon>
        <taxon>Tracheophyta</taxon>
        <taxon>Spermatophyta</taxon>
        <taxon>Magnoliopsida</taxon>
        <taxon>eudicotyledons</taxon>
        <taxon>Gunneridae</taxon>
        <taxon>Pentapetalae</taxon>
        <taxon>rosids</taxon>
        <taxon>fabids</taxon>
        <taxon>Malpighiales</taxon>
        <taxon>Salicaceae</taxon>
        <taxon>Saliceae</taxon>
        <taxon>Salix</taxon>
    </lineage>
</organism>
<proteinExistence type="predicted"/>
<name>A0AAD6KDM2_9ROSI</name>
<sequence>MSPALKRNFTDNHHRRTMPHLEHYLVFIQLTSSSFDEKYYRKNKYIKGIKSLRHLMPEVTSSRHLLQYWAKLSGS</sequence>
<evidence type="ECO:0000313" key="1">
    <source>
        <dbReference type="EMBL" id="KAJ6420382.1"/>
    </source>
</evidence>
<dbReference type="EMBL" id="JAPFFJ010000008">
    <property type="protein sequence ID" value="KAJ6420382.1"/>
    <property type="molecule type" value="Genomic_DNA"/>
</dbReference>
<accession>A0AAD6KDM2</accession>
<protein>
    <submittedName>
        <fullName evidence="1">Uncharacterized protein</fullName>
    </submittedName>
</protein>
<evidence type="ECO:0000313" key="2">
    <source>
        <dbReference type="Proteomes" id="UP001162972"/>
    </source>
</evidence>
<dbReference type="Proteomes" id="UP001162972">
    <property type="component" value="Chromosome 17"/>
</dbReference>
<dbReference type="AlphaFoldDB" id="A0AAD6KDM2"/>
<gene>
    <name evidence="1" type="ORF">OIU84_027844</name>
</gene>
<keyword evidence="2" id="KW-1185">Reference proteome</keyword>
<reference evidence="1 2" key="1">
    <citation type="journal article" date="2023" name="Int. J. Mol. Sci.">
        <title>De Novo Assembly and Annotation of 11 Diverse Shrub Willow (Salix) Genomes Reveals Novel Gene Organization in Sex-Linked Regions.</title>
        <authorList>
            <person name="Hyden B."/>
            <person name="Feng K."/>
            <person name="Yates T.B."/>
            <person name="Jawdy S."/>
            <person name="Cereghino C."/>
            <person name="Smart L.B."/>
            <person name="Muchero W."/>
        </authorList>
    </citation>
    <scope>NUCLEOTIDE SEQUENCE [LARGE SCALE GENOMIC DNA]</scope>
    <source>
        <tissue evidence="1">Shoot tip</tissue>
    </source>
</reference>
<comment type="caution">
    <text evidence="1">The sequence shown here is derived from an EMBL/GenBank/DDBJ whole genome shotgun (WGS) entry which is preliminary data.</text>
</comment>